<evidence type="ECO:0000256" key="4">
    <source>
        <dbReference type="ARBA" id="ARBA00022729"/>
    </source>
</evidence>
<accession>A0A9Q0IYT7</accession>
<evidence type="ECO:0000256" key="8">
    <source>
        <dbReference type="ARBA" id="ARBA00034484"/>
    </source>
</evidence>
<dbReference type="GO" id="GO:0005576">
    <property type="term" value="C:extracellular region"/>
    <property type="evidence" value="ECO:0007669"/>
    <property type="project" value="UniProtKB-SubCell"/>
</dbReference>
<feature type="chain" id="PRO_5040190943" description="Prolamin-like domain-containing protein" evidence="9">
    <location>
        <begin position="25"/>
        <end position="225"/>
    </location>
</feature>
<evidence type="ECO:0000259" key="10">
    <source>
        <dbReference type="Pfam" id="PF05617"/>
    </source>
</evidence>
<evidence type="ECO:0000313" key="11">
    <source>
        <dbReference type="EMBL" id="KAJ4822029.1"/>
    </source>
</evidence>
<keyword evidence="6" id="KW-0968">Cytoplasmic vesicle</keyword>
<dbReference type="Proteomes" id="UP001141552">
    <property type="component" value="Unassembled WGS sequence"/>
</dbReference>
<reference evidence="11" key="2">
    <citation type="journal article" date="2023" name="Plants (Basel)">
        <title>Annotation of the Turnera subulata (Passifloraceae) Draft Genome Reveals the S-Locus Evolved after the Divergence of Turneroideae from Passifloroideae in a Stepwise Manner.</title>
        <authorList>
            <person name="Henning P.M."/>
            <person name="Roalson E.H."/>
            <person name="Mir W."/>
            <person name="McCubbin A.G."/>
            <person name="Shore J.S."/>
        </authorList>
    </citation>
    <scope>NUCLEOTIDE SEQUENCE</scope>
    <source>
        <strain evidence="11">F60SS</strain>
    </source>
</reference>
<dbReference type="GO" id="GO:0009567">
    <property type="term" value="P:double fertilization forming a zygote and endosperm"/>
    <property type="evidence" value="ECO:0007669"/>
    <property type="project" value="InterPro"/>
</dbReference>
<dbReference type="GO" id="GO:2000008">
    <property type="term" value="P:regulation of protein localization to cell surface"/>
    <property type="evidence" value="ECO:0007669"/>
    <property type="project" value="UniProtKB-ARBA"/>
</dbReference>
<keyword evidence="4 9" id="KW-0732">Signal</keyword>
<dbReference type="PANTHER" id="PTHR35293">
    <property type="entry name" value="EGG CELL-SECRETED PROTEIN 1.5"/>
    <property type="match status" value="1"/>
</dbReference>
<proteinExistence type="inferred from homology"/>
<feature type="domain" description="Prolamin-like" evidence="10">
    <location>
        <begin position="48"/>
        <end position="111"/>
    </location>
</feature>
<comment type="similarity">
    <text evidence="8">Belongs to the plant egg cell-secreted peptide family.</text>
</comment>
<reference evidence="11" key="1">
    <citation type="submission" date="2022-02" db="EMBL/GenBank/DDBJ databases">
        <authorList>
            <person name="Henning P.M."/>
            <person name="McCubbin A.G."/>
            <person name="Shore J.S."/>
        </authorList>
    </citation>
    <scope>NUCLEOTIDE SEQUENCE</scope>
    <source>
        <strain evidence="11">F60SS</strain>
        <tissue evidence="11">Leaves</tissue>
    </source>
</reference>
<dbReference type="GO" id="GO:0080155">
    <property type="term" value="P:regulation of double fertilization forming a zygote and endosperm"/>
    <property type="evidence" value="ECO:0007669"/>
    <property type="project" value="UniProtKB-ARBA"/>
</dbReference>
<sequence length="225" mass="25584">MFSDLKLFLTVAFLACNLACQAKARPLISSTTPNLMISRLKLDEETPNCWESLSQLQACTGEIIVFFLNGETQLGHGCCQALTTIGLHCWPNMLGTLGFTPEESQTLEGYCEKAEREDVSSPSPPKAPSSVQVWLSQWPSLEDSSSRRCTWMLIGLATLWSIWTYRNKLVFNGETIHWDSAFDVTIARLSWWMKALQPDFPYNHYNILSSVHTLKQWRGVLRKFD</sequence>
<dbReference type="AlphaFoldDB" id="A0A9Q0IYT7"/>
<evidence type="ECO:0000256" key="9">
    <source>
        <dbReference type="SAM" id="SignalP"/>
    </source>
</evidence>
<dbReference type="InterPro" id="IPR008502">
    <property type="entry name" value="Prolamin-like"/>
</dbReference>
<evidence type="ECO:0000313" key="12">
    <source>
        <dbReference type="Proteomes" id="UP001141552"/>
    </source>
</evidence>
<keyword evidence="5" id="KW-0278">Fertilization</keyword>
<evidence type="ECO:0000256" key="7">
    <source>
        <dbReference type="ARBA" id="ARBA00034457"/>
    </source>
</evidence>
<dbReference type="Pfam" id="PF05617">
    <property type="entry name" value="Prolamin_like"/>
    <property type="match status" value="1"/>
</dbReference>
<keyword evidence="12" id="KW-1185">Reference proteome</keyword>
<dbReference type="GO" id="GO:0031410">
    <property type="term" value="C:cytoplasmic vesicle"/>
    <property type="evidence" value="ECO:0007669"/>
    <property type="project" value="UniProtKB-SubCell"/>
</dbReference>
<name>A0A9Q0IYT7_9ROSI</name>
<feature type="signal peptide" evidence="9">
    <location>
        <begin position="1"/>
        <end position="24"/>
    </location>
</feature>
<comment type="caution">
    <text evidence="11">The sequence shown here is derived from an EMBL/GenBank/DDBJ whole genome shotgun (WGS) entry which is preliminary data.</text>
</comment>
<dbReference type="InterPro" id="IPR044711">
    <property type="entry name" value="EC11-15"/>
</dbReference>
<dbReference type="OrthoDB" id="776947at2759"/>
<evidence type="ECO:0000256" key="6">
    <source>
        <dbReference type="ARBA" id="ARBA00023329"/>
    </source>
</evidence>
<comment type="subcellular location">
    <subcellularLocation>
        <location evidence="1">Cytoplasmic vesicle</location>
    </subcellularLocation>
    <subcellularLocation>
        <location evidence="2">Secreted</location>
    </subcellularLocation>
</comment>
<evidence type="ECO:0000256" key="1">
    <source>
        <dbReference type="ARBA" id="ARBA00004541"/>
    </source>
</evidence>
<evidence type="ECO:0000256" key="5">
    <source>
        <dbReference type="ARBA" id="ARBA00023279"/>
    </source>
</evidence>
<protein>
    <recommendedName>
        <fullName evidence="10">Prolamin-like domain-containing protein</fullName>
    </recommendedName>
</protein>
<gene>
    <name evidence="11" type="ORF">Tsubulata_001608</name>
</gene>
<dbReference type="PANTHER" id="PTHR35293:SF1">
    <property type="entry name" value="EGG CELL-SECRETED PROTEIN 1.5"/>
    <property type="match status" value="1"/>
</dbReference>
<organism evidence="11 12">
    <name type="scientific">Turnera subulata</name>
    <dbReference type="NCBI Taxonomy" id="218843"/>
    <lineage>
        <taxon>Eukaryota</taxon>
        <taxon>Viridiplantae</taxon>
        <taxon>Streptophyta</taxon>
        <taxon>Embryophyta</taxon>
        <taxon>Tracheophyta</taxon>
        <taxon>Spermatophyta</taxon>
        <taxon>Magnoliopsida</taxon>
        <taxon>eudicotyledons</taxon>
        <taxon>Gunneridae</taxon>
        <taxon>Pentapetalae</taxon>
        <taxon>rosids</taxon>
        <taxon>fabids</taxon>
        <taxon>Malpighiales</taxon>
        <taxon>Passifloraceae</taxon>
        <taxon>Turnera</taxon>
    </lineage>
</organism>
<evidence type="ECO:0000256" key="2">
    <source>
        <dbReference type="ARBA" id="ARBA00004613"/>
    </source>
</evidence>
<comment type="function">
    <text evidence="7">Involved in the regulation of gamete interactions during the double fertilization and to prevent multiple-pollen tube attraction; mediates the redistribution of the gamete fusogen HAP2/GCS1 to the cell surface after secretion upon sperm arrival.</text>
</comment>
<evidence type="ECO:0000256" key="3">
    <source>
        <dbReference type="ARBA" id="ARBA00022525"/>
    </source>
</evidence>
<keyword evidence="3" id="KW-0964">Secreted</keyword>
<dbReference type="EMBL" id="JAKUCV010007776">
    <property type="protein sequence ID" value="KAJ4822029.1"/>
    <property type="molecule type" value="Genomic_DNA"/>
</dbReference>